<gene>
    <name evidence="1" type="ordered locus">LIC_10456</name>
</gene>
<evidence type="ECO:0000313" key="1">
    <source>
        <dbReference type="EMBL" id="AAS69077.1"/>
    </source>
</evidence>
<dbReference type="KEGG" id="lic:LIC_10456"/>
<dbReference type="Proteomes" id="UP000007037">
    <property type="component" value="Chromosome I"/>
</dbReference>
<dbReference type="AlphaFoldDB" id="Q72V47"/>
<protein>
    <submittedName>
        <fullName evidence="1">Uncharacterized protein</fullName>
    </submittedName>
</protein>
<proteinExistence type="predicted"/>
<dbReference type="EMBL" id="AE016823">
    <property type="protein sequence ID" value="AAS69077.1"/>
    <property type="molecule type" value="Genomic_DNA"/>
</dbReference>
<name>Q72V47_LEPIC</name>
<reference evidence="1 2" key="1">
    <citation type="journal article" date="2004" name="J. Bacteriol.">
        <title>Comparative genomics of two Leptospira interrogans serovars reveals novel insights into physiology and pathogenesis.</title>
        <authorList>
            <person name="Nascimento A.L."/>
            <person name="Ko A.I."/>
            <person name="Martins E.A."/>
            <person name="Monteiro-Vitorello C.B."/>
            <person name="Ho P.L."/>
            <person name="Haake D.A."/>
            <person name="Verjovski-Almeida S."/>
            <person name="Hartskeerl R.A."/>
            <person name="Marques M.V."/>
            <person name="Oliveira M.C."/>
            <person name="Menck C.F."/>
            <person name="Leite L.C."/>
            <person name="Carrer H."/>
            <person name="Coutinho L.L."/>
            <person name="Degrave W.M."/>
            <person name="Dellagostin O.A."/>
            <person name="El-Dorry H."/>
            <person name="Ferro E.S."/>
            <person name="Ferro M.I."/>
            <person name="Furlan L.R."/>
            <person name="Gamberini M."/>
            <person name="Giglioti E.A."/>
            <person name="Goes-Neto A."/>
            <person name="Goldman G.H."/>
            <person name="Goldman M.H."/>
            <person name="Harakava R."/>
            <person name="Jeronimo S.M."/>
            <person name="Junqueira-De-Azevedo I.L."/>
            <person name="Kimura E.T."/>
            <person name="Kuramae E.E."/>
            <person name="Lemos E.G."/>
            <person name="Lemos M.V."/>
            <person name="Marino C.L."/>
            <person name="Nunes L.R."/>
            <person name="De Oliveira R.C."/>
            <person name="Pereira G.G."/>
            <person name="Reis M.S."/>
            <person name="Schriefer A."/>
            <person name="Siqueira W.J."/>
            <person name="Sommer P."/>
            <person name="Tsai S.M."/>
            <person name="Simpson A.J."/>
            <person name="Ferro J.A."/>
            <person name="Camargo L.E."/>
            <person name="Kitajima J.P."/>
            <person name="Setubal J.C."/>
            <person name="Van Sluys M.A."/>
        </authorList>
    </citation>
    <scope>NUCLEOTIDE SEQUENCE [LARGE SCALE GENOMIC DNA]</scope>
    <source>
        <strain evidence="1 2">Fiocruz L1-130</strain>
    </source>
</reference>
<sequence>MMLSQLGFTILHRKGFTSSSSYTTERSSLDFLINKKSLLNKLDKEGDFMGCFVKEFDNLDIYKELLLLQLPKTDSGRSLIYICPECGDISCGAYACKITFDSSKYIWSDFAYENGYEEPYLMTNIESIFFNKTEYEKIIQKAFNFFRTI</sequence>
<organism evidence="1 2">
    <name type="scientific">Leptospira interrogans serogroup Icterohaemorrhagiae serovar copenhageni (strain Fiocruz L1-130)</name>
    <dbReference type="NCBI Taxonomy" id="267671"/>
    <lineage>
        <taxon>Bacteria</taxon>
        <taxon>Pseudomonadati</taxon>
        <taxon>Spirochaetota</taxon>
        <taxon>Spirochaetia</taxon>
        <taxon>Leptospirales</taxon>
        <taxon>Leptospiraceae</taxon>
        <taxon>Leptospira</taxon>
    </lineage>
</organism>
<accession>Q72V47</accession>
<dbReference type="HOGENOM" id="CLU_1756600_0_0_12"/>
<evidence type="ECO:0000313" key="2">
    <source>
        <dbReference type="Proteomes" id="UP000007037"/>
    </source>
</evidence>